<accession>A0ABW6JDE6</accession>
<dbReference type="Proteomes" id="UP001600650">
    <property type="component" value="Unassembled WGS sequence"/>
</dbReference>
<name>A0ABW6JDE6_STRCE</name>
<dbReference type="InterPro" id="IPR008949">
    <property type="entry name" value="Isoprenoid_synthase_dom_sf"/>
</dbReference>
<dbReference type="PANTHER" id="PTHR12001">
    <property type="entry name" value="GERANYLGERANYL PYROPHOSPHATE SYNTHASE"/>
    <property type="match status" value="1"/>
</dbReference>
<keyword evidence="5" id="KW-1185">Reference proteome</keyword>
<dbReference type="InterPro" id="IPR033749">
    <property type="entry name" value="Polyprenyl_synt_CS"/>
</dbReference>
<dbReference type="Gene3D" id="1.10.600.10">
    <property type="entry name" value="Farnesyl Diphosphate Synthase"/>
    <property type="match status" value="1"/>
</dbReference>
<evidence type="ECO:0000313" key="5">
    <source>
        <dbReference type="Proteomes" id="UP001600650"/>
    </source>
</evidence>
<organism evidence="4 5">
    <name type="scientific">Streptomyces cellulosae</name>
    <dbReference type="NCBI Taxonomy" id="1968"/>
    <lineage>
        <taxon>Bacteria</taxon>
        <taxon>Bacillati</taxon>
        <taxon>Actinomycetota</taxon>
        <taxon>Actinomycetes</taxon>
        <taxon>Kitasatosporales</taxon>
        <taxon>Streptomycetaceae</taxon>
        <taxon>Streptomyces</taxon>
    </lineage>
</organism>
<comment type="caution">
    <text evidence="4">The sequence shown here is derived from an EMBL/GenBank/DDBJ whole genome shotgun (WGS) entry which is preliminary data.</text>
</comment>
<evidence type="ECO:0000256" key="1">
    <source>
        <dbReference type="ARBA" id="ARBA00022723"/>
    </source>
</evidence>
<dbReference type="PANTHER" id="PTHR12001:SF86">
    <property type="entry name" value="GERANYLGERANYL DIPHOSPHATE SYNTHASE"/>
    <property type="match status" value="1"/>
</dbReference>
<evidence type="ECO:0000256" key="3">
    <source>
        <dbReference type="RuleBase" id="RU004466"/>
    </source>
</evidence>
<comment type="similarity">
    <text evidence="3">Belongs to the FPP/GGPP synthase family.</text>
</comment>
<dbReference type="Pfam" id="PF00348">
    <property type="entry name" value="polyprenyl_synt"/>
    <property type="match status" value="1"/>
</dbReference>
<reference evidence="4 5" key="1">
    <citation type="submission" date="2024-09" db="EMBL/GenBank/DDBJ databases">
        <title>The Natural Products Discovery Center: Release of the First 8490 Sequenced Strains for Exploring Actinobacteria Biosynthetic Diversity.</title>
        <authorList>
            <person name="Kalkreuter E."/>
            <person name="Kautsar S.A."/>
            <person name="Yang D."/>
            <person name="Bader C.D."/>
            <person name="Teijaro C.N."/>
            <person name="Fluegel L."/>
            <person name="Davis C.M."/>
            <person name="Simpson J.R."/>
            <person name="Lauterbach L."/>
            <person name="Steele A.D."/>
            <person name="Gui C."/>
            <person name="Meng S."/>
            <person name="Li G."/>
            <person name="Viehrig K."/>
            <person name="Ye F."/>
            <person name="Su P."/>
            <person name="Kiefer A.F."/>
            <person name="Nichols A."/>
            <person name="Cepeda A.J."/>
            <person name="Yan W."/>
            <person name="Fan B."/>
            <person name="Jiang Y."/>
            <person name="Adhikari A."/>
            <person name="Zheng C.-J."/>
            <person name="Schuster L."/>
            <person name="Cowan T.M."/>
            <person name="Smanski M.J."/>
            <person name="Chevrette M.G."/>
            <person name="De Carvalho L.P.S."/>
            <person name="Shen B."/>
        </authorList>
    </citation>
    <scope>NUCLEOTIDE SEQUENCE [LARGE SCALE GENOMIC DNA]</scope>
    <source>
        <strain evidence="4 5">NPDC057399</strain>
    </source>
</reference>
<evidence type="ECO:0000256" key="2">
    <source>
        <dbReference type="ARBA" id="ARBA00022842"/>
    </source>
</evidence>
<dbReference type="PROSITE" id="PS00723">
    <property type="entry name" value="POLYPRENYL_SYNTHASE_1"/>
    <property type="match status" value="1"/>
</dbReference>
<dbReference type="SFLD" id="SFLDS00005">
    <property type="entry name" value="Isoprenoid_Synthase_Type_I"/>
    <property type="match status" value="1"/>
</dbReference>
<protein>
    <submittedName>
        <fullName evidence="4">Polyprenyl synthetase family protein</fullName>
    </submittedName>
</protein>
<dbReference type="RefSeq" id="WP_381726191.1">
    <property type="nucleotide sequence ID" value="NZ_JBHVBU010000021.1"/>
</dbReference>
<proteinExistence type="inferred from homology"/>
<keyword evidence="2" id="KW-0460">Magnesium</keyword>
<dbReference type="SFLD" id="SFLDG01017">
    <property type="entry name" value="Polyprenyl_Transferase_Like"/>
    <property type="match status" value="1"/>
</dbReference>
<dbReference type="InterPro" id="IPR000092">
    <property type="entry name" value="Polyprenyl_synt"/>
</dbReference>
<dbReference type="PROSITE" id="PS00444">
    <property type="entry name" value="POLYPRENYL_SYNTHASE_2"/>
    <property type="match status" value="1"/>
</dbReference>
<dbReference type="SUPFAM" id="SSF48576">
    <property type="entry name" value="Terpenoid synthases"/>
    <property type="match status" value="1"/>
</dbReference>
<dbReference type="CDD" id="cd00685">
    <property type="entry name" value="Trans_IPPS_HT"/>
    <property type="match status" value="1"/>
</dbReference>
<keyword evidence="1" id="KW-0479">Metal-binding</keyword>
<evidence type="ECO:0000313" key="4">
    <source>
        <dbReference type="EMBL" id="MFE7963388.1"/>
    </source>
</evidence>
<gene>
    <name evidence="4" type="ORF">ACFU0X_10095</name>
</gene>
<sequence length="336" mass="36017">MPLQDLLLHARQKVLPVLSDTVSAMPDPIGRIIGYHFGFVDAEGQPSHGSPGKLLRPALVLECARGVAGQSDKAIPAAAAVEMIHGFSLLHDDIIDRDRTRRHRPTAWVVFGADQALLAGDALLAKAHEVFLFAQPAPPRASVDVFRAAIQSLVLGEAQDVQYARARHCTVEEYEEMALRKTGSLLGAACAVGAFAAGADEQQARAMQRFGEQLGLAFQIRDDILGTYGDPAVTGKPVGGDLMHRKKSYCLLHALTGEGAVHDHLRRLYACRAEITEREAADMVRALRNSGGEEAATRAVAAHMDQAVRHLEASGLPPESVRRLVGSAREIAGLAA</sequence>
<keyword evidence="3" id="KW-0808">Transferase</keyword>
<dbReference type="EMBL" id="JBHVBU010000021">
    <property type="protein sequence ID" value="MFE7963388.1"/>
    <property type="molecule type" value="Genomic_DNA"/>
</dbReference>